<gene>
    <name evidence="2" type="ORF">AK812_SmicGene10657</name>
</gene>
<evidence type="ECO:0000256" key="1">
    <source>
        <dbReference type="SAM" id="MobiDB-lite"/>
    </source>
</evidence>
<feature type="region of interest" description="Disordered" evidence="1">
    <location>
        <begin position="56"/>
        <end position="76"/>
    </location>
</feature>
<organism evidence="2 3">
    <name type="scientific">Symbiodinium microadriaticum</name>
    <name type="common">Dinoflagellate</name>
    <name type="synonym">Zooxanthella microadriatica</name>
    <dbReference type="NCBI Taxonomy" id="2951"/>
    <lineage>
        <taxon>Eukaryota</taxon>
        <taxon>Sar</taxon>
        <taxon>Alveolata</taxon>
        <taxon>Dinophyceae</taxon>
        <taxon>Suessiales</taxon>
        <taxon>Symbiodiniaceae</taxon>
        <taxon>Symbiodinium</taxon>
    </lineage>
</organism>
<evidence type="ECO:0000313" key="3">
    <source>
        <dbReference type="Proteomes" id="UP000186817"/>
    </source>
</evidence>
<dbReference type="EMBL" id="LSRX01000168">
    <property type="protein sequence ID" value="OLQ06069.1"/>
    <property type="molecule type" value="Genomic_DNA"/>
</dbReference>
<accession>A0A1Q9EF84</accession>
<reference evidence="2 3" key="1">
    <citation type="submission" date="2016-02" db="EMBL/GenBank/DDBJ databases">
        <title>Genome analysis of coral dinoflagellate symbionts highlights evolutionary adaptations to a symbiotic lifestyle.</title>
        <authorList>
            <person name="Aranda M."/>
            <person name="Li Y."/>
            <person name="Liew Y.J."/>
            <person name="Baumgarten S."/>
            <person name="Simakov O."/>
            <person name="Wilson M."/>
            <person name="Piel J."/>
            <person name="Ashoor H."/>
            <person name="Bougouffa S."/>
            <person name="Bajic V.B."/>
            <person name="Ryu T."/>
            <person name="Ravasi T."/>
            <person name="Bayer T."/>
            <person name="Micklem G."/>
            <person name="Kim H."/>
            <person name="Bhak J."/>
            <person name="Lajeunesse T.C."/>
            <person name="Voolstra C.R."/>
        </authorList>
    </citation>
    <scope>NUCLEOTIDE SEQUENCE [LARGE SCALE GENOMIC DNA]</scope>
    <source>
        <strain evidence="2 3">CCMP2467</strain>
    </source>
</reference>
<proteinExistence type="predicted"/>
<keyword evidence="3" id="KW-1185">Reference proteome</keyword>
<dbReference type="Proteomes" id="UP000186817">
    <property type="component" value="Unassembled WGS sequence"/>
</dbReference>
<dbReference type="AlphaFoldDB" id="A0A1Q9EF84"/>
<comment type="caution">
    <text evidence="2">The sequence shown here is derived from an EMBL/GenBank/DDBJ whole genome shotgun (WGS) entry which is preliminary data.</text>
</comment>
<name>A0A1Q9EF84_SYMMI</name>
<evidence type="ECO:0000313" key="2">
    <source>
        <dbReference type="EMBL" id="OLQ06069.1"/>
    </source>
</evidence>
<sequence>MTDLAAVGRGHAEFFSSEAEAPEALSSLPIGVFGYRDTLEPIRSWLGASGDRVQQATQRQLRPQARVELQQEEDLE</sequence>
<protein>
    <submittedName>
        <fullName evidence="2">Uncharacterized protein</fullName>
    </submittedName>
</protein>